<keyword evidence="1" id="KW-0472">Membrane</keyword>
<feature type="domain" description="4Fe-4S ferredoxin-type" evidence="2">
    <location>
        <begin position="48"/>
        <end position="93"/>
    </location>
</feature>
<feature type="domain" description="4Fe-4S ferredoxin-type" evidence="2">
    <location>
        <begin position="129"/>
        <end position="165"/>
    </location>
</feature>
<proteinExistence type="predicted"/>
<feature type="transmembrane region" description="Helical" evidence="1">
    <location>
        <begin position="90"/>
        <end position="112"/>
    </location>
</feature>
<evidence type="ECO:0000313" key="4">
    <source>
        <dbReference type="Proteomes" id="UP001208017"/>
    </source>
</evidence>
<evidence type="ECO:0000256" key="1">
    <source>
        <dbReference type="SAM" id="Phobius"/>
    </source>
</evidence>
<dbReference type="Proteomes" id="UP001208017">
    <property type="component" value="Unassembled WGS sequence"/>
</dbReference>
<feature type="transmembrane region" description="Helical" evidence="1">
    <location>
        <begin position="43"/>
        <end position="63"/>
    </location>
</feature>
<dbReference type="EMBL" id="JAPMLT010000009">
    <property type="protein sequence ID" value="MCX7571184.1"/>
    <property type="molecule type" value="Genomic_DNA"/>
</dbReference>
<accession>A0ABT3X2Q5</accession>
<evidence type="ECO:0000313" key="3">
    <source>
        <dbReference type="EMBL" id="MCX7571184.1"/>
    </source>
</evidence>
<evidence type="ECO:0000259" key="2">
    <source>
        <dbReference type="Pfam" id="PF12801"/>
    </source>
</evidence>
<dbReference type="InterPro" id="IPR017896">
    <property type="entry name" value="4Fe4S_Fe-S-bd"/>
</dbReference>
<gene>
    <name evidence="3" type="ORF">OS242_14625</name>
</gene>
<dbReference type="Pfam" id="PF12801">
    <property type="entry name" value="Fer4_5"/>
    <property type="match status" value="2"/>
</dbReference>
<organism evidence="3 4">
    <name type="scientific">Tumebacillus lacus</name>
    <dbReference type="NCBI Taxonomy" id="2995335"/>
    <lineage>
        <taxon>Bacteria</taxon>
        <taxon>Bacillati</taxon>
        <taxon>Bacillota</taxon>
        <taxon>Bacilli</taxon>
        <taxon>Bacillales</taxon>
        <taxon>Alicyclobacillaceae</taxon>
        <taxon>Tumebacillus</taxon>
    </lineage>
</organism>
<keyword evidence="1" id="KW-1133">Transmembrane helix</keyword>
<sequence>MRKWTGPLVFLLFFLVPYLNLFRIDIPTGHYYWFTRRFPFSEALPLLLTVLLLVFTVFGLSFFRPRLFCSHMCPHNTTSRWLRKLMQWKLDIPVGILLSPLVSFTLLSYFAAPATVWAALTRGTSTILLVAFVVLTVFVGYLLLRLRQDFCKMVCPYGFFQHLFAPDAPKRSQQWIVVIVLLLLTAGMVTTATLTSSVEISLVSGTRVPTPNAVTYTYTVTLANDSAVPETFTLRHLAGPPPAGSPFLPPPLVAPGESKGVPVAFQVARTEVVHFEVCATQSAICKPFSISLSGP</sequence>
<dbReference type="RefSeq" id="WP_267152432.1">
    <property type="nucleotide sequence ID" value="NZ_JAPMLT010000009.1"/>
</dbReference>
<protein>
    <submittedName>
        <fullName evidence="3">4Fe-4S binding protein</fullName>
    </submittedName>
</protein>
<keyword evidence="1" id="KW-0812">Transmembrane</keyword>
<comment type="caution">
    <text evidence="3">The sequence shown here is derived from an EMBL/GenBank/DDBJ whole genome shotgun (WGS) entry which is preliminary data.</text>
</comment>
<keyword evidence="4" id="KW-1185">Reference proteome</keyword>
<reference evidence="3 4" key="1">
    <citation type="submission" date="2022-11" db="EMBL/GenBank/DDBJ databases">
        <title>Study of microbial diversity in lake waters.</title>
        <authorList>
            <person name="Zhang J."/>
        </authorList>
    </citation>
    <scope>NUCLEOTIDE SEQUENCE [LARGE SCALE GENOMIC DNA]</scope>
    <source>
        <strain evidence="3 4">DT12</strain>
    </source>
</reference>
<name>A0ABT3X2Q5_9BACL</name>
<feature type="transmembrane region" description="Helical" evidence="1">
    <location>
        <begin position="124"/>
        <end position="144"/>
    </location>
</feature>
<feature type="transmembrane region" description="Helical" evidence="1">
    <location>
        <begin position="175"/>
        <end position="194"/>
    </location>
</feature>